<dbReference type="Proteomes" id="UP000178735">
    <property type="component" value="Unassembled WGS sequence"/>
</dbReference>
<evidence type="ECO:0000313" key="4">
    <source>
        <dbReference type="EMBL" id="OGM04638.1"/>
    </source>
</evidence>
<comment type="caution">
    <text evidence="4">The sequence shown here is derived from an EMBL/GenBank/DDBJ whole genome shotgun (WGS) entry which is preliminary data.</text>
</comment>
<dbReference type="PANTHER" id="PTHR40446:SF2">
    <property type="entry name" value="N-ACETYLGLUCOSAMINE-1-PHOSPHODIESTER ALPHA-N-ACETYLGLUCOSAMINIDASE"/>
    <property type="match status" value="1"/>
</dbReference>
<feature type="chain" id="PRO_5009533548" description="Phosphodiester glycosidase domain-containing protein" evidence="2">
    <location>
        <begin position="29"/>
        <end position="438"/>
    </location>
</feature>
<name>A0A1F7WR21_9BACT</name>
<feature type="signal peptide" evidence="2">
    <location>
        <begin position="1"/>
        <end position="28"/>
    </location>
</feature>
<dbReference type="STRING" id="1817813.A2008_05340"/>
<protein>
    <recommendedName>
        <fullName evidence="3">Phosphodiester glycosidase domain-containing protein</fullName>
    </recommendedName>
</protein>
<sequence>MFLSSFSKKSVISTALMAIILFSGTAYAEAKIFKIKAKPVDEVKTEAAKEEAEVTIDTEIMAKEAAKKQPKPKKELKKESKKSASAKVRAAVKKAAAPAAGAYDEYGIAVEEKMFSKSSGDVPVHVIRVDMNRGLVHPKIVLAEGNKLGSRGTLTQICKNYDAVAGVNGSFFDAKTFAAVGYLMIDGRAIQAPLIVKARTTFGITRDNKVLIGKPKFRRRIRPENDFFSMIDGINKKCGYGEIVIYTSDYVKKVAVPKGGMGYIFDGAGVVTGLVRAEAKIPEEGGLLMVSEEHLHRFKNTAAGTKILFTQSLMSPWDSVRDAFGSGMLLVTDAKITFDQSREEVGRYLMGDAPRTAIGITAANELVMAVADGRSSSYRGVDFDEIAQIMIDCGCTDAIALDGGGSSTLVYKGGVLNNVSDKGGLRKIANALVLLKAK</sequence>
<gene>
    <name evidence="4" type="ORF">A2008_05340</name>
</gene>
<evidence type="ECO:0000313" key="5">
    <source>
        <dbReference type="Proteomes" id="UP000178735"/>
    </source>
</evidence>
<feature type="domain" description="Phosphodiester glycosidase" evidence="3">
    <location>
        <begin position="284"/>
        <end position="434"/>
    </location>
</feature>
<dbReference type="InterPro" id="IPR018711">
    <property type="entry name" value="NAGPA"/>
</dbReference>
<evidence type="ECO:0000259" key="3">
    <source>
        <dbReference type="Pfam" id="PF09992"/>
    </source>
</evidence>
<dbReference type="AlphaFoldDB" id="A0A1F7WR21"/>
<reference evidence="4 5" key="1">
    <citation type="journal article" date="2016" name="Nat. Commun.">
        <title>Thousands of microbial genomes shed light on interconnected biogeochemical processes in an aquifer system.</title>
        <authorList>
            <person name="Anantharaman K."/>
            <person name="Brown C.T."/>
            <person name="Hug L.A."/>
            <person name="Sharon I."/>
            <person name="Castelle C.J."/>
            <person name="Probst A.J."/>
            <person name="Thomas B.C."/>
            <person name="Singh A."/>
            <person name="Wilkins M.J."/>
            <person name="Karaoz U."/>
            <person name="Brodie E.L."/>
            <person name="Williams K.H."/>
            <person name="Hubbard S.S."/>
            <person name="Banfield J.F."/>
        </authorList>
    </citation>
    <scope>NUCLEOTIDE SEQUENCE [LARGE SCALE GENOMIC DNA]</scope>
</reference>
<keyword evidence="2" id="KW-0732">Signal</keyword>
<organism evidence="4 5">
    <name type="scientific">Candidatus Wallbacteria bacterium GWC2_49_35</name>
    <dbReference type="NCBI Taxonomy" id="1817813"/>
    <lineage>
        <taxon>Bacteria</taxon>
        <taxon>Candidatus Walliibacteriota</taxon>
    </lineage>
</organism>
<evidence type="ECO:0000256" key="2">
    <source>
        <dbReference type="SAM" id="SignalP"/>
    </source>
</evidence>
<accession>A0A1F7WR21</accession>
<dbReference type="Pfam" id="PF09992">
    <property type="entry name" value="NAGPA"/>
    <property type="match status" value="1"/>
</dbReference>
<evidence type="ECO:0000256" key="1">
    <source>
        <dbReference type="SAM" id="MobiDB-lite"/>
    </source>
</evidence>
<dbReference type="PANTHER" id="PTHR40446">
    <property type="entry name" value="N-ACETYLGLUCOSAMINE-1-PHOSPHODIESTER ALPHA-N-ACETYLGLUCOSAMINIDASE"/>
    <property type="match status" value="1"/>
</dbReference>
<feature type="region of interest" description="Disordered" evidence="1">
    <location>
        <begin position="63"/>
        <end position="82"/>
    </location>
</feature>
<proteinExistence type="predicted"/>
<dbReference type="EMBL" id="MGFH01000139">
    <property type="protein sequence ID" value="OGM04638.1"/>
    <property type="molecule type" value="Genomic_DNA"/>
</dbReference>